<feature type="signal peptide" evidence="2">
    <location>
        <begin position="1"/>
        <end position="22"/>
    </location>
</feature>
<feature type="region of interest" description="Disordered" evidence="1">
    <location>
        <begin position="107"/>
        <end position="126"/>
    </location>
</feature>
<dbReference type="RefSeq" id="XP_070893573.1">
    <property type="nucleotide sequence ID" value="XM_071037505.1"/>
</dbReference>
<feature type="compositionally biased region" description="Acidic residues" evidence="1">
    <location>
        <begin position="215"/>
        <end position="227"/>
    </location>
</feature>
<dbReference type="Proteomes" id="UP001610444">
    <property type="component" value="Unassembled WGS sequence"/>
</dbReference>
<evidence type="ECO:0008006" key="5">
    <source>
        <dbReference type="Google" id="ProtNLM"/>
    </source>
</evidence>
<feature type="compositionally biased region" description="Low complexity" evidence="1">
    <location>
        <begin position="192"/>
        <end position="214"/>
    </location>
</feature>
<evidence type="ECO:0000313" key="3">
    <source>
        <dbReference type="EMBL" id="KAL2839530.1"/>
    </source>
</evidence>
<organism evidence="3 4">
    <name type="scientific">Aspergillus pseudodeflectus</name>
    <dbReference type="NCBI Taxonomy" id="176178"/>
    <lineage>
        <taxon>Eukaryota</taxon>
        <taxon>Fungi</taxon>
        <taxon>Dikarya</taxon>
        <taxon>Ascomycota</taxon>
        <taxon>Pezizomycotina</taxon>
        <taxon>Eurotiomycetes</taxon>
        <taxon>Eurotiomycetidae</taxon>
        <taxon>Eurotiales</taxon>
        <taxon>Aspergillaceae</taxon>
        <taxon>Aspergillus</taxon>
        <taxon>Aspergillus subgen. Nidulantes</taxon>
    </lineage>
</organism>
<protein>
    <recommendedName>
        <fullName evidence="5">GPI anchored protein</fullName>
    </recommendedName>
</protein>
<sequence length="275" mass="28462">MPRLTMMMRLATLLLSASLTGAQTFRQLPGFQTRDFGGLVPRQSIGDGSDCSIYDTCGECFGTGYVLCDDAGCFNPDDGEQCCKGGGACVGRNSSCCPDGPGTPGEDGAIDYDSLEDDDEDEESSTSWLCDITMTDEECCVAGGENIHWCPGNLSGGLCMNSTDQICCEDGHVCFEEDCCDIVDSTPVTPWETSSSAQSTPEPSSSSSSSSSSDSDSESDTESETESSTETTTPSATTPSIDTSSPTPTDAGEKLAVLQGASALAGALVAGLFVL</sequence>
<evidence type="ECO:0000256" key="1">
    <source>
        <dbReference type="SAM" id="MobiDB-lite"/>
    </source>
</evidence>
<keyword evidence="4" id="KW-1185">Reference proteome</keyword>
<dbReference type="GeneID" id="98152669"/>
<dbReference type="EMBL" id="JBFXLR010000073">
    <property type="protein sequence ID" value="KAL2839530.1"/>
    <property type="molecule type" value="Genomic_DNA"/>
</dbReference>
<accession>A0ABR4JHL3</accession>
<evidence type="ECO:0000256" key="2">
    <source>
        <dbReference type="SAM" id="SignalP"/>
    </source>
</evidence>
<comment type="caution">
    <text evidence="3">The sequence shown here is derived from an EMBL/GenBank/DDBJ whole genome shotgun (WGS) entry which is preliminary data.</text>
</comment>
<gene>
    <name evidence="3" type="ORF">BJX68DRAFT_197549</name>
</gene>
<reference evidence="3 4" key="1">
    <citation type="submission" date="2024-07" db="EMBL/GenBank/DDBJ databases">
        <title>Section-level genome sequencing and comparative genomics of Aspergillus sections Usti and Cavernicolus.</title>
        <authorList>
            <consortium name="Lawrence Berkeley National Laboratory"/>
            <person name="Nybo J.L."/>
            <person name="Vesth T.C."/>
            <person name="Theobald S."/>
            <person name="Frisvad J.C."/>
            <person name="Larsen T.O."/>
            <person name="Kjaerboelling I."/>
            <person name="Rothschild-Mancinelli K."/>
            <person name="Lyhne E.K."/>
            <person name="Kogle M.E."/>
            <person name="Barry K."/>
            <person name="Clum A."/>
            <person name="Na H."/>
            <person name="Ledsgaard L."/>
            <person name="Lin J."/>
            <person name="Lipzen A."/>
            <person name="Kuo A."/>
            <person name="Riley R."/>
            <person name="Mondo S."/>
            <person name="LaButti K."/>
            <person name="Haridas S."/>
            <person name="Pangalinan J."/>
            <person name="Salamov A.A."/>
            <person name="Simmons B.A."/>
            <person name="Magnuson J.K."/>
            <person name="Chen J."/>
            <person name="Drula E."/>
            <person name="Henrissat B."/>
            <person name="Wiebenga A."/>
            <person name="Lubbers R.J."/>
            <person name="Gomes A.C."/>
            <person name="Macurrencykelacurrency M.R."/>
            <person name="Stajich J."/>
            <person name="Grigoriev I.V."/>
            <person name="Mortensen U.H."/>
            <person name="De vries R.P."/>
            <person name="Baker S.E."/>
            <person name="Andersen M.R."/>
        </authorList>
    </citation>
    <scope>NUCLEOTIDE SEQUENCE [LARGE SCALE GENOMIC DNA]</scope>
    <source>
        <strain evidence="3 4">CBS 756.74</strain>
    </source>
</reference>
<proteinExistence type="predicted"/>
<feature type="region of interest" description="Disordered" evidence="1">
    <location>
        <begin position="190"/>
        <end position="253"/>
    </location>
</feature>
<feature type="compositionally biased region" description="Low complexity" evidence="1">
    <location>
        <begin position="228"/>
        <end position="253"/>
    </location>
</feature>
<keyword evidence="2" id="KW-0732">Signal</keyword>
<feature type="chain" id="PRO_5046815188" description="GPI anchored protein" evidence="2">
    <location>
        <begin position="23"/>
        <end position="275"/>
    </location>
</feature>
<evidence type="ECO:0000313" key="4">
    <source>
        <dbReference type="Proteomes" id="UP001610444"/>
    </source>
</evidence>
<name>A0ABR4JHL3_9EURO</name>
<feature type="compositionally biased region" description="Acidic residues" evidence="1">
    <location>
        <begin position="108"/>
        <end position="124"/>
    </location>
</feature>